<protein>
    <submittedName>
        <fullName evidence="7">Arylsulfatase</fullName>
    </submittedName>
</protein>
<dbReference type="RefSeq" id="WP_354663945.1">
    <property type="nucleotide sequence ID" value="NZ_JBEXAC010000003.1"/>
</dbReference>
<name>A0ABV2TEB3_9BACT</name>
<keyword evidence="5" id="KW-0732">Signal</keyword>
<evidence type="ECO:0000259" key="6">
    <source>
        <dbReference type="Pfam" id="PF00884"/>
    </source>
</evidence>
<dbReference type="EMBL" id="JBEXAC010000003">
    <property type="protein sequence ID" value="MET7001376.1"/>
    <property type="molecule type" value="Genomic_DNA"/>
</dbReference>
<dbReference type="InterPro" id="IPR024607">
    <property type="entry name" value="Sulfatase_CS"/>
</dbReference>
<dbReference type="PANTHER" id="PTHR42693:SF33">
    <property type="entry name" value="ARYLSULFATASE"/>
    <property type="match status" value="1"/>
</dbReference>
<dbReference type="InterPro" id="IPR000917">
    <property type="entry name" value="Sulfatase_N"/>
</dbReference>
<accession>A0ABV2TEB3</accession>
<gene>
    <name evidence="7" type="ORF">ABR189_28600</name>
</gene>
<keyword evidence="4" id="KW-0106">Calcium</keyword>
<dbReference type="SUPFAM" id="SSF53649">
    <property type="entry name" value="Alkaline phosphatase-like"/>
    <property type="match status" value="1"/>
</dbReference>
<dbReference type="Gene3D" id="3.30.1120.10">
    <property type="match status" value="1"/>
</dbReference>
<comment type="similarity">
    <text evidence="1">Belongs to the sulfatase family.</text>
</comment>
<feature type="domain" description="Sulfatase N-terminal" evidence="6">
    <location>
        <begin position="24"/>
        <end position="393"/>
    </location>
</feature>
<organism evidence="7 8">
    <name type="scientific">Chitinophaga defluvii</name>
    <dbReference type="NCBI Taxonomy" id="3163343"/>
    <lineage>
        <taxon>Bacteria</taxon>
        <taxon>Pseudomonadati</taxon>
        <taxon>Bacteroidota</taxon>
        <taxon>Chitinophagia</taxon>
        <taxon>Chitinophagales</taxon>
        <taxon>Chitinophagaceae</taxon>
        <taxon>Chitinophaga</taxon>
    </lineage>
</organism>
<dbReference type="InterPro" id="IPR050738">
    <property type="entry name" value="Sulfatase"/>
</dbReference>
<dbReference type="PANTHER" id="PTHR42693">
    <property type="entry name" value="ARYLSULFATASE FAMILY MEMBER"/>
    <property type="match status" value="1"/>
</dbReference>
<dbReference type="PROSITE" id="PS00523">
    <property type="entry name" value="SULFATASE_1"/>
    <property type="match status" value="1"/>
</dbReference>
<feature type="signal peptide" evidence="5">
    <location>
        <begin position="1"/>
        <end position="19"/>
    </location>
</feature>
<evidence type="ECO:0000256" key="4">
    <source>
        <dbReference type="ARBA" id="ARBA00022837"/>
    </source>
</evidence>
<dbReference type="Gene3D" id="3.40.720.10">
    <property type="entry name" value="Alkaline Phosphatase, subunit A"/>
    <property type="match status" value="1"/>
</dbReference>
<feature type="chain" id="PRO_5045414632" evidence="5">
    <location>
        <begin position="20"/>
        <end position="504"/>
    </location>
</feature>
<evidence type="ECO:0000313" key="7">
    <source>
        <dbReference type="EMBL" id="MET7001376.1"/>
    </source>
</evidence>
<comment type="caution">
    <text evidence="7">The sequence shown here is derived from an EMBL/GenBank/DDBJ whole genome shotgun (WGS) entry which is preliminary data.</text>
</comment>
<evidence type="ECO:0000313" key="8">
    <source>
        <dbReference type="Proteomes" id="UP001549749"/>
    </source>
</evidence>
<evidence type="ECO:0000256" key="5">
    <source>
        <dbReference type="SAM" id="SignalP"/>
    </source>
</evidence>
<keyword evidence="8" id="KW-1185">Reference proteome</keyword>
<proteinExistence type="inferred from homology"/>
<keyword evidence="2" id="KW-0479">Metal-binding</keyword>
<dbReference type="PROSITE" id="PS00149">
    <property type="entry name" value="SULFATASE_2"/>
    <property type="match status" value="1"/>
</dbReference>
<evidence type="ECO:0000256" key="1">
    <source>
        <dbReference type="ARBA" id="ARBA00008779"/>
    </source>
</evidence>
<keyword evidence="3" id="KW-0378">Hydrolase</keyword>
<evidence type="ECO:0000256" key="2">
    <source>
        <dbReference type="ARBA" id="ARBA00022723"/>
    </source>
</evidence>
<dbReference type="CDD" id="cd16143">
    <property type="entry name" value="ARS_like"/>
    <property type="match status" value="1"/>
</dbReference>
<sequence length="504" mass="55408">MNRLLIFLCCFIAAPICRAQQQKPNVVIIYADDLGYGDLSCYGAKMIQTPNIDKLAAQGMKFTRGHATAATCTPSRYSLLTGEYAWRKKGTNILPGDASLIVPTNRTTLPIVFKKAGYQTAAIGKWHLGLGNGGEPDWNGEIKPGPNETGFDYSFFFPATADRVPTVFIENHHVIALDTTDPITVSYQHKVGDDPTGKEFPQLLKMHSTPGQGHDQTIVNGIGRIGYMKGGRTARWTDEELAFTFIDKAKKFIRQQQQRPFFLYLSLSDIHVPRMPGTAFKGISKLGYRGDAILQMDWSVGQVMQMLESLHLDKNTIVIFSSDNGPVLDDGYQDGAVTQQHGHQPTGPFRGGKYSILEGGTRVPFIIHWPHSIKPGVSDALVSQVDLLASFAAMFRQSLPDNDAVDSWNLLDAFFGKSKKGRSSYVEDGSSMAYIQGDWKYIVPKAGPKLMEAVNIETGLDTAPQLFNLKNDPAEKNNMAAANAALVQRMAAALEQVKTSGRSR</sequence>
<dbReference type="Proteomes" id="UP001549749">
    <property type="component" value="Unassembled WGS sequence"/>
</dbReference>
<evidence type="ECO:0000256" key="3">
    <source>
        <dbReference type="ARBA" id="ARBA00022801"/>
    </source>
</evidence>
<reference evidence="7 8" key="1">
    <citation type="submission" date="2024-06" db="EMBL/GenBank/DDBJ databases">
        <title>Chitinophaga defluvii sp. nov., isolated from municipal sewage.</title>
        <authorList>
            <person name="Zhang L."/>
        </authorList>
    </citation>
    <scope>NUCLEOTIDE SEQUENCE [LARGE SCALE GENOMIC DNA]</scope>
    <source>
        <strain evidence="7 8">H8</strain>
    </source>
</reference>
<dbReference type="InterPro" id="IPR017850">
    <property type="entry name" value="Alkaline_phosphatase_core_sf"/>
</dbReference>
<dbReference type="Pfam" id="PF00884">
    <property type="entry name" value="Sulfatase"/>
    <property type="match status" value="1"/>
</dbReference>